<evidence type="ECO:0000256" key="7">
    <source>
        <dbReference type="SAM" id="Phobius"/>
    </source>
</evidence>
<evidence type="ECO:0000256" key="3">
    <source>
        <dbReference type="ARBA" id="ARBA00022692"/>
    </source>
</evidence>
<dbReference type="EMBL" id="KQ964498">
    <property type="protein sequence ID" value="KXN70575.1"/>
    <property type="molecule type" value="Genomic_DNA"/>
</dbReference>
<dbReference type="Pfam" id="PF13886">
    <property type="entry name" value="TM7S3_TM198"/>
    <property type="match status" value="1"/>
</dbReference>
<organism evidence="10 11">
    <name type="scientific">Conidiobolus coronatus (strain ATCC 28846 / CBS 209.66 / NRRL 28638)</name>
    <name type="common">Delacroixia coronata</name>
    <dbReference type="NCBI Taxonomy" id="796925"/>
    <lineage>
        <taxon>Eukaryota</taxon>
        <taxon>Fungi</taxon>
        <taxon>Fungi incertae sedis</taxon>
        <taxon>Zoopagomycota</taxon>
        <taxon>Entomophthoromycotina</taxon>
        <taxon>Entomophthoromycetes</taxon>
        <taxon>Entomophthorales</taxon>
        <taxon>Ancylistaceae</taxon>
        <taxon>Conidiobolus</taxon>
    </lineage>
</organism>
<evidence type="ECO:0000256" key="6">
    <source>
        <dbReference type="ARBA" id="ARBA00049737"/>
    </source>
</evidence>
<name>A0A137P6F4_CONC2</name>
<comment type="subcellular location">
    <subcellularLocation>
        <location evidence="1">Membrane</location>
        <topology evidence="1">Multi-pass membrane protein</topology>
    </subcellularLocation>
</comment>
<evidence type="ECO:0000313" key="11">
    <source>
        <dbReference type="Proteomes" id="UP000070444"/>
    </source>
</evidence>
<evidence type="ECO:0000256" key="5">
    <source>
        <dbReference type="ARBA" id="ARBA00023136"/>
    </source>
</evidence>
<evidence type="ECO:0000256" key="1">
    <source>
        <dbReference type="ARBA" id="ARBA00004141"/>
    </source>
</evidence>
<evidence type="ECO:0000313" key="10">
    <source>
        <dbReference type="EMBL" id="KXN70575.1"/>
    </source>
</evidence>
<feature type="transmembrane region" description="Helical" evidence="7">
    <location>
        <begin position="50"/>
        <end position="70"/>
    </location>
</feature>
<comment type="similarity">
    <text evidence="2">Belongs to the TMEM198 family.</text>
</comment>
<dbReference type="AlphaFoldDB" id="A0A137P6F4"/>
<protein>
    <recommendedName>
        <fullName evidence="6">Transmembrane protein 198</fullName>
    </recommendedName>
</protein>
<evidence type="ECO:0000259" key="9">
    <source>
        <dbReference type="Pfam" id="PF13886"/>
    </source>
</evidence>
<keyword evidence="5 7" id="KW-0472">Membrane</keyword>
<evidence type="ECO:0000256" key="8">
    <source>
        <dbReference type="SAM" id="SignalP"/>
    </source>
</evidence>
<dbReference type="STRING" id="796925.A0A137P6F4"/>
<dbReference type="OrthoDB" id="102260at2759"/>
<sequence>MIKEHLSFKPNSRVLLSSIQLLIVALSLFSVVSADEQTPSNPDSNDGGLRWGKYVIGVILLAIGIVFLFFGKKLIKILVFIGGFLGLAMLTLTIAGLAVDLNTLTQSQNTTLWICTGVLGLIGGLMAWCVWQFGLAIIGGLFGYQISRFILRTNFIDKSNTQLWIILACILIGAALMFFFSNILIVVVTSFMGADLFMCGVDFMANVGYIQFRNISYESGKIIAPTAGVWAMMGSALVLTLIGCLIQFKA</sequence>
<dbReference type="PANTHER" id="PTHR31247">
    <property type="entry name" value="TRANSMEMBRANE PROTEIN 198 FAMILY MEMBER"/>
    <property type="match status" value="1"/>
</dbReference>
<accession>A0A137P6F4</accession>
<keyword evidence="4 7" id="KW-1133">Transmembrane helix</keyword>
<feature type="domain" description="TM7S3/TM198-like" evidence="9">
    <location>
        <begin position="57"/>
        <end position="248"/>
    </location>
</feature>
<dbReference type="GO" id="GO:0005886">
    <property type="term" value="C:plasma membrane"/>
    <property type="evidence" value="ECO:0007669"/>
    <property type="project" value="TreeGrafter"/>
</dbReference>
<dbReference type="InterPro" id="IPR040236">
    <property type="entry name" value="TMEM198"/>
</dbReference>
<keyword evidence="8" id="KW-0732">Signal</keyword>
<evidence type="ECO:0000256" key="2">
    <source>
        <dbReference type="ARBA" id="ARBA00006244"/>
    </source>
</evidence>
<feature type="transmembrane region" description="Helical" evidence="7">
    <location>
        <begin position="222"/>
        <end position="248"/>
    </location>
</feature>
<feature type="chain" id="PRO_5007294532" description="Transmembrane protein 198" evidence="8">
    <location>
        <begin position="35"/>
        <end position="250"/>
    </location>
</feature>
<feature type="signal peptide" evidence="8">
    <location>
        <begin position="1"/>
        <end position="34"/>
    </location>
</feature>
<dbReference type="Proteomes" id="UP000070444">
    <property type="component" value="Unassembled WGS sequence"/>
</dbReference>
<dbReference type="PANTHER" id="PTHR31247:SF5">
    <property type="entry name" value="DUF4203 DOMAIN-CONTAINING PROTEIN"/>
    <property type="match status" value="1"/>
</dbReference>
<feature type="transmembrane region" description="Helical" evidence="7">
    <location>
        <begin position="111"/>
        <end position="142"/>
    </location>
</feature>
<proteinExistence type="inferred from homology"/>
<reference evidence="10 11" key="1">
    <citation type="journal article" date="2015" name="Genome Biol. Evol.">
        <title>Phylogenomic analyses indicate that early fungi evolved digesting cell walls of algal ancestors of land plants.</title>
        <authorList>
            <person name="Chang Y."/>
            <person name="Wang S."/>
            <person name="Sekimoto S."/>
            <person name="Aerts A.L."/>
            <person name="Choi C."/>
            <person name="Clum A."/>
            <person name="LaButti K.M."/>
            <person name="Lindquist E.A."/>
            <person name="Yee Ngan C."/>
            <person name="Ohm R.A."/>
            <person name="Salamov A.A."/>
            <person name="Grigoriev I.V."/>
            <person name="Spatafora J.W."/>
            <person name="Berbee M.L."/>
        </authorList>
    </citation>
    <scope>NUCLEOTIDE SEQUENCE [LARGE SCALE GENOMIC DNA]</scope>
    <source>
        <strain evidence="10 11">NRRL 28638</strain>
    </source>
</reference>
<dbReference type="InterPro" id="IPR025256">
    <property type="entry name" value="TM7S3/TM198-like_dom"/>
</dbReference>
<keyword evidence="3 7" id="KW-0812">Transmembrane</keyword>
<feature type="transmembrane region" description="Helical" evidence="7">
    <location>
        <begin position="77"/>
        <end position="99"/>
    </location>
</feature>
<keyword evidence="11" id="KW-1185">Reference proteome</keyword>
<gene>
    <name evidence="10" type="ORF">CONCODRAFT_85195</name>
</gene>
<evidence type="ECO:0000256" key="4">
    <source>
        <dbReference type="ARBA" id="ARBA00022989"/>
    </source>
</evidence>
<feature type="transmembrane region" description="Helical" evidence="7">
    <location>
        <begin position="163"/>
        <end position="185"/>
    </location>
</feature>